<protein>
    <submittedName>
        <fullName evidence="1">Uncharacterized protein</fullName>
    </submittedName>
</protein>
<dbReference type="RefSeq" id="YP_010772481.1">
    <property type="nucleotide sequence ID" value="NC_074644.1"/>
</dbReference>
<name>A0AA35CNE1_9CAUD</name>
<sequence length="66" mass="7904">MGRIRCDICKEEKPQVGLGDLGKWECLECYCKRKGINIYYGRWPKERNVDFSFSEWNMNRLLKGLE</sequence>
<dbReference type="GeneID" id="80402194"/>
<evidence type="ECO:0000313" key="1">
    <source>
        <dbReference type="EMBL" id="BDI54885.1"/>
    </source>
</evidence>
<evidence type="ECO:0000313" key="2">
    <source>
        <dbReference type="Proteomes" id="UP001162252"/>
    </source>
</evidence>
<dbReference type="EMBL" id="LC711077">
    <property type="protein sequence ID" value="BDI54885.1"/>
    <property type="molecule type" value="Genomic_DNA"/>
</dbReference>
<dbReference type="Proteomes" id="UP001162252">
    <property type="component" value="Segment"/>
</dbReference>
<organism evidence="1 2">
    <name type="scientific">Lokiarchaeia virus VerdaV1</name>
    <dbReference type="NCBI Taxonomy" id="3070170"/>
    <lineage>
        <taxon>Viruses</taxon>
        <taxon>Duplodnaviria</taxon>
        <taxon>Heunggongvirae</taxon>
        <taxon>Uroviricota</taxon>
        <taxon>Caudoviricetes</taxon>
        <taxon>Verdandiviridae</taxon>
        <taxon>Dolusvirus</taxon>
        <taxon>Dolusvirus shimokitaense</taxon>
    </lineage>
</organism>
<keyword evidence="2" id="KW-1185">Reference proteome</keyword>
<dbReference type="KEGG" id="vg:80402194"/>
<reference evidence="1 2" key="1">
    <citation type="journal article" date="2022" name="Nat. Microbiol.">
        <title>Three families of Asgard archaeal viruses identified in metagenome-assembled genomes.</title>
        <authorList>
            <person name="Medvedeva S."/>
            <person name="Sun J."/>
            <person name="Yutin N."/>
            <person name="Koonin E.V."/>
            <person name="Nunoura T."/>
            <person name="Rinke C."/>
            <person name="Krupovic M."/>
        </authorList>
    </citation>
    <scope>NUCLEOTIDE SEQUENCE [LARGE SCALE GENOMIC DNA]</scope>
    <source>
        <strain evidence="1">VerdaV1</strain>
    </source>
</reference>
<accession>A0AA35CNE1</accession>
<proteinExistence type="predicted"/>